<name>A0ABP7DNK1_9ACTN</name>
<proteinExistence type="predicted"/>
<feature type="transmembrane region" description="Helical" evidence="1">
    <location>
        <begin position="20"/>
        <end position="41"/>
    </location>
</feature>
<gene>
    <name evidence="2" type="ORF">GCM10022204_27220</name>
</gene>
<keyword evidence="1" id="KW-0812">Transmembrane</keyword>
<comment type="caution">
    <text evidence="2">The sequence shown here is derived from an EMBL/GenBank/DDBJ whole genome shotgun (WGS) entry which is preliminary data.</text>
</comment>
<protein>
    <submittedName>
        <fullName evidence="2">Uncharacterized protein</fullName>
    </submittedName>
</protein>
<sequence>MARRRVVERNSRRRNVTDRILVLVLVVVAASGVMSVLPATAQVAVGRLACRVGSLGLGACGADPIALTEPDLAPPRCAALAILDEALPEVRVSETTTATGLRLQTRTARSGDSVLHLGPDQTEEPPLLLAGQRRGRQEVLPGVVVTTSADWFLPGGQGGDVVVAAALEQHRQWLQRRSSLAPLGAVFGSSGRELPAPTLLRSRVWPAVAPLPTTPGVRTPVPDTTARVVLRPDQPAHLVTNTVDRDTVLTVGVTGSWAGQPVTGAASWRRAASGEVERVTVAVVAARALVKGEPAVSAGSAEVAYVTIPVSSPVERRLVESWLSRPTGFALPLPELLGLRQADVRDQLAGFLTRAATVTVLRYADTDRAELTRRVTEELISTERVERPGTRVTAAFTVAPQPNGAARSLTADPACATS</sequence>
<evidence type="ECO:0000313" key="2">
    <source>
        <dbReference type="EMBL" id="GAA3707792.1"/>
    </source>
</evidence>
<keyword evidence="1" id="KW-0472">Membrane</keyword>
<keyword evidence="3" id="KW-1185">Reference proteome</keyword>
<keyword evidence="1" id="KW-1133">Transmembrane helix</keyword>
<accession>A0ABP7DNK1</accession>
<organism evidence="2 3">
    <name type="scientific">Microlunatus aurantiacus</name>
    <dbReference type="NCBI Taxonomy" id="446786"/>
    <lineage>
        <taxon>Bacteria</taxon>
        <taxon>Bacillati</taxon>
        <taxon>Actinomycetota</taxon>
        <taxon>Actinomycetes</taxon>
        <taxon>Propionibacteriales</taxon>
        <taxon>Propionibacteriaceae</taxon>
        <taxon>Microlunatus</taxon>
    </lineage>
</organism>
<evidence type="ECO:0000256" key="1">
    <source>
        <dbReference type="SAM" id="Phobius"/>
    </source>
</evidence>
<reference evidence="3" key="1">
    <citation type="journal article" date="2019" name="Int. J. Syst. Evol. Microbiol.">
        <title>The Global Catalogue of Microorganisms (GCM) 10K type strain sequencing project: providing services to taxonomists for standard genome sequencing and annotation.</title>
        <authorList>
            <consortium name="The Broad Institute Genomics Platform"/>
            <consortium name="The Broad Institute Genome Sequencing Center for Infectious Disease"/>
            <person name="Wu L."/>
            <person name="Ma J."/>
        </authorList>
    </citation>
    <scope>NUCLEOTIDE SEQUENCE [LARGE SCALE GENOMIC DNA]</scope>
    <source>
        <strain evidence="3">JCM 16548</strain>
    </source>
</reference>
<dbReference type="Proteomes" id="UP001500051">
    <property type="component" value="Unassembled WGS sequence"/>
</dbReference>
<dbReference type="EMBL" id="BAAAYX010000012">
    <property type="protein sequence ID" value="GAA3707792.1"/>
    <property type="molecule type" value="Genomic_DNA"/>
</dbReference>
<evidence type="ECO:0000313" key="3">
    <source>
        <dbReference type="Proteomes" id="UP001500051"/>
    </source>
</evidence>